<keyword evidence="2" id="KW-0472">Membrane</keyword>
<gene>
    <name evidence="3" type="ORF">ACHAWO_012133</name>
</gene>
<keyword evidence="2" id="KW-1133">Transmembrane helix</keyword>
<feature type="transmembrane region" description="Helical" evidence="2">
    <location>
        <begin position="574"/>
        <end position="597"/>
    </location>
</feature>
<feature type="transmembrane region" description="Helical" evidence="2">
    <location>
        <begin position="440"/>
        <end position="463"/>
    </location>
</feature>
<name>A0ABD3MLV6_9STRA</name>
<reference evidence="3 4" key="1">
    <citation type="submission" date="2024-10" db="EMBL/GenBank/DDBJ databases">
        <title>Updated reference genomes for cyclostephanoid diatoms.</title>
        <authorList>
            <person name="Roberts W.R."/>
            <person name="Alverson A.J."/>
        </authorList>
    </citation>
    <scope>NUCLEOTIDE SEQUENCE [LARGE SCALE GENOMIC DNA]</scope>
    <source>
        <strain evidence="3 4">AJA010-31</strain>
    </source>
</reference>
<feature type="compositionally biased region" description="Acidic residues" evidence="1">
    <location>
        <begin position="146"/>
        <end position="155"/>
    </location>
</feature>
<keyword evidence="2" id="KW-0812">Transmembrane</keyword>
<feature type="transmembrane region" description="Helical" evidence="2">
    <location>
        <begin position="772"/>
        <end position="793"/>
    </location>
</feature>
<evidence type="ECO:0000313" key="4">
    <source>
        <dbReference type="Proteomes" id="UP001530400"/>
    </source>
</evidence>
<feature type="region of interest" description="Disordered" evidence="1">
    <location>
        <begin position="208"/>
        <end position="230"/>
    </location>
</feature>
<sequence length="804" mass="90511">MSFRTSLYEQENDRHRHSFVNRLRTHTDGELAMNSTPFSNFNYMHNTDDSGRSFRRNNHRFGVNHHHMAGEVMHGHTLPSSALPIASLYNDDRNTSPISRSFRKLRSSTWDPGHGNLRLSPKMFGSGASSTGFDHANIDQALALNEESDGQEDEVVSFSSSSENSLDDEFGNAANVGIPALDATGDVESGALTSLFHDDCESTENKYNLQSLEESDQKPISNTNPENDSCERTAVRHLSLIREKSSSSTDGVRRSVTFSNSVGVQQYSDLELVNDINKDTVDNMDQSPNSRDSIIYNPETIRYQQRMLQQQRQRQQQQHRPSMNQNEPFLDHINPFIDLSWSLVGSAIVRYAPCFLCMKKLGVSATDRNVLMRLNLLCAFHAVIQIALGLFVFVVTLLGVKRTNMYNADALSSGADSAKFTPNTTTISDEVLTDVVSADLWNLMLFTWLLSVVNLILLIASFFAQKAIRNMNLVRSVRFMWTLFWLLPIQIFCMIGLFDYFGVMEVYTKHWWDQGGMTWFRSKFCVADTYMTKCIVPIDGGAEFDVEEAWCKAYYNAIDCSEIRDAAQARFERFSYIFFTFNGVWALLLVGLMYVTLCILQDIISLPIVQRSKEANIPLWLTFPIGGCFLIGSIILYGPSEVSSKFQDLYMIGLAYLVTGGAFALAAIMGISLKLYTVLNKRQKKCKQGLVVVFIVTIVLTIFSVTTIFVTSIIYSLNIIKIPTNAYHEIACMLDTGGSCTGCDSIYPDEICPEWSEGDVTRVLKTIMKQSATVAAIFLVYALTTLRYGFLLLKHVSSYQIDYV</sequence>
<feature type="transmembrane region" description="Helical" evidence="2">
    <location>
        <begin position="617"/>
        <end position="637"/>
    </location>
</feature>
<dbReference type="AlphaFoldDB" id="A0ABD3MLV6"/>
<evidence type="ECO:0000256" key="1">
    <source>
        <dbReference type="SAM" id="MobiDB-lite"/>
    </source>
</evidence>
<proteinExistence type="predicted"/>
<evidence type="ECO:0000256" key="2">
    <source>
        <dbReference type="SAM" id="Phobius"/>
    </source>
</evidence>
<feature type="compositionally biased region" description="Polar residues" evidence="1">
    <location>
        <begin position="208"/>
        <end position="227"/>
    </location>
</feature>
<feature type="transmembrane region" description="Helical" evidence="2">
    <location>
        <begin position="689"/>
        <end position="715"/>
    </location>
</feature>
<protein>
    <submittedName>
        <fullName evidence="3">Uncharacterized protein</fullName>
    </submittedName>
</protein>
<comment type="caution">
    <text evidence="3">The sequence shown here is derived from an EMBL/GenBank/DDBJ whole genome shotgun (WGS) entry which is preliminary data.</text>
</comment>
<dbReference type="EMBL" id="JALLPJ020001416">
    <property type="protein sequence ID" value="KAL3764622.1"/>
    <property type="molecule type" value="Genomic_DNA"/>
</dbReference>
<organism evidence="3 4">
    <name type="scientific">Cyclotella atomus</name>
    <dbReference type="NCBI Taxonomy" id="382360"/>
    <lineage>
        <taxon>Eukaryota</taxon>
        <taxon>Sar</taxon>
        <taxon>Stramenopiles</taxon>
        <taxon>Ochrophyta</taxon>
        <taxon>Bacillariophyta</taxon>
        <taxon>Coscinodiscophyceae</taxon>
        <taxon>Thalassiosirophycidae</taxon>
        <taxon>Stephanodiscales</taxon>
        <taxon>Stephanodiscaceae</taxon>
        <taxon>Cyclotella</taxon>
    </lineage>
</organism>
<feature type="transmembrane region" description="Helical" evidence="2">
    <location>
        <begin position="370"/>
        <end position="398"/>
    </location>
</feature>
<feature type="transmembrane region" description="Helical" evidence="2">
    <location>
        <begin position="483"/>
        <end position="503"/>
    </location>
</feature>
<accession>A0ABD3MLV6</accession>
<keyword evidence="4" id="KW-1185">Reference proteome</keyword>
<feature type="transmembrane region" description="Helical" evidence="2">
    <location>
        <begin position="649"/>
        <end position="677"/>
    </location>
</feature>
<dbReference type="Proteomes" id="UP001530400">
    <property type="component" value="Unassembled WGS sequence"/>
</dbReference>
<feature type="region of interest" description="Disordered" evidence="1">
    <location>
        <begin position="146"/>
        <end position="166"/>
    </location>
</feature>
<evidence type="ECO:0000313" key="3">
    <source>
        <dbReference type="EMBL" id="KAL3764622.1"/>
    </source>
</evidence>